<dbReference type="EMBL" id="QRMS01000008">
    <property type="protein sequence ID" value="RHJ83705.1"/>
    <property type="molecule type" value="Genomic_DNA"/>
</dbReference>
<comment type="caution">
    <text evidence="2">The sequence shown here is derived from an EMBL/GenBank/DDBJ whole genome shotgun (WGS) entry which is preliminary data.</text>
</comment>
<protein>
    <submittedName>
        <fullName evidence="2">Uncharacterized protein</fullName>
    </submittedName>
</protein>
<dbReference type="Proteomes" id="UP000284841">
    <property type="component" value="Unassembled WGS sequence"/>
</dbReference>
<feature type="transmembrane region" description="Helical" evidence="1">
    <location>
        <begin position="168"/>
        <end position="187"/>
    </location>
</feature>
<feature type="transmembrane region" description="Helical" evidence="1">
    <location>
        <begin position="37"/>
        <end position="56"/>
    </location>
</feature>
<sequence>MIIFLAFTSIFIFIGVAALTILAEWQMIKLQKKWKWVIPAAITILAIFSSIQFSWISHSSSGIRSVSVMIEDDQFGEIQTAADHEKHMHAIGYLVNGETEKDLEYIALEYKEGELVGSEEAMQYKKQIDNAMRSFTKGFTGSTVSLEELRDEQDKISETVKTFSLKNYFIAFAFHAICPLVLWLMVLGDRLQRKNRNQLDKTRLEDL</sequence>
<proteinExistence type="predicted"/>
<evidence type="ECO:0000256" key="1">
    <source>
        <dbReference type="SAM" id="Phobius"/>
    </source>
</evidence>
<dbReference type="AlphaFoldDB" id="A0A415DUK6"/>
<keyword evidence="1" id="KW-0472">Membrane</keyword>
<evidence type="ECO:0000313" key="2">
    <source>
        <dbReference type="EMBL" id="RHJ83705.1"/>
    </source>
</evidence>
<keyword evidence="1" id="KW-1133">Transmembrane helix</keyword>
<feature type="transmembrane region" description="Helical" evidence="1">
    <location>
        <begin position="6"/>
        <end position="25"/>
    </location>
</feature>
<reference evidence="2 3" key="1">
    <citation type="submission" date="2018-08" db="EMBL/GenBank/DDBJ databases">
        <title>A genome reference for cultivated species of the human gut microbiota.</title>
        <authorList>
            <person name="Zou Y."/>
            <person name="Xue W."/>
            <person name="Luo G."/>
        </authorList>
    </citation>
    <scope>NUCLEOTIDE SEQUENCE [LARGE SCALE GENOMIC DNA]</scope>
    <source>
        <strain evidence="2 3">AM07-24</strain>
    </source>
</reference>
<gene>
    <name evidence="2" type="ORF">DW099_18455</name>
</gene>
<evidence type="ECO:0000313" key="3">
    <source>
        <dbReference type="Proteomes" id="UP000284841"/>
    </source>
</evidence>
<keyword evidence="3" id="KW-1185">Reference proteome</keyword>
<dbReference type="STRING" id="1776384.GCA_900086585_01183"/>
<name>A0A415DUK6_9FIRM</name>
<accession>A0A415DUK6</accession>
<organism evidence="2 3">
    <name type="scientific">Emergencia timonensis</name>
    <dbReference type="NCBI Taxonomy" id="1776384"/>
    <lineage>
        <taxon>Bacteria</taxon>
        <taxon>Bacillati</taxon>
        <taxon>Bacillota</taxon>
        <taxon>Clostridia</taxon>
        <taxon>Peptostreptococcales</taxon>
        <taxon>Anaerovoracaceae</taxon>
        <taxon>Emergencia</taxon>
    </lineage>
</organism>
<keyword evidence="1" id="KW-0812">Transmembrane</keyword>